<keyword evidence="1" id="KW-0808">Transferase</keyword>
<feature type="domain" description="Signal transduction histidine kinase subgroup 3 dimerisation and phosphoacceptor" evidence="5">
    <location>
        <begin position="187"/>
        <end position="253"/>
    </location>
</feature>
<sequence>MEARGTPEASDDPQRWSQGWRRTVLATGMLAYPAVTAVGIAQYSSGAARVAGDAVVAVFCVAYVLATISVARGNERTRSLAFVPLTVLFLAALPFAHEYAFFLCTVIISFAALHWRRYAAALIGGGALAAVVVPWLVRPWHSGPGWLEAVALVFTALTVSAFAEIADSNRALVEARAEVARLAQLTERDRIARDLHDLLGQSLTVITVKSGLARKLATAGSPRAVDEIAEVEQLSRQALADVRAAVTGYREVTLAGELACGRELLRAAGITPELPASTESVPPDRQELFGWAVREGLTNVVRHARAARCTVTLSPTSAEIADDGTGAPAAPGNGLTGLRERVAAAGGRVEAGPRESGGWRLKVTVPAADEDGAA</sequence>
<accession>A0AAU8J795</accession>
<dbReference type="PANTHER" id="PTHR24421:SF63">
    <property type="entry name" value="SENSOR HISTIDINE KINASE DESK"/>
    <property type="match status" value="1"/>
</dbReference>
<dbReference type="EMBL" id="CP159534">
    <property type="protein sequence ID" value="XCJ75850.1"/>
    <property type="molecule type" value="Genomic_DNA"/>
</dbReference>
<evidence type="ECO:0000256" key="3">
    <source>
        <dbReference type="ARBA" id="ARBA00023012"/>
    </source>
</evidence>
<keyword evidence="2 6" id="KW-0418">Kinase</keyword>
<reference evidence="6" key="1">
    <citation type="submission" date="2024-06" db="EMBL/GenBank/DDBJ databases">
        <title>Streptomyces sp. strain HUAS MG91 genome sequences.</title>
        <authorList>
            <person name="Mo P."/>
        </authorList>
    </citation>
    <scope>NUCLEOTIDE SEQUENCE</scope>
    <source>
        <strain evidence="6">HUAS MG91</strain>
    </source>
</reference>
<evidence type="ECO:0000259" key="5">
    <source>
        <dbReference type="Pfam" id="PF07730"/>
    </source>
</evidence>
<proteinExistence type="predicted"/>
<dbReference type="AlphaFoldDB" id="A0AAU8J795"/>
<feature type="transmembrane region" description="Helical" evidence="4">
    <location>
        <begin position="24"/>
        <end position="44"/>
    </location>
</feature>
<dbReference type="CDD" id="cd16917">
    <property type="entry name" value="HATPase_UhpB-NarQ-NarX-like"/>
    <property type="match status" value="1"/>
</dbReference>
<feature type="transmembrane region" description="Helical" evidence="4">
    <location>
        <begin position="82"/>
        <end position="112"/>
    </location>
</feature>
<evidence type="ECO:0000256" key="1">
    <source>
        <dbReference type="ARBA" id="ARBA00022679"/>
    </source>
</evidence>
<keyword evidence="4" id="KW-0472">Membrane</keyword>
<evidence type="ECO:0000313" key="6">
    <source>
        <dbReference type="EMBL" id="XCJ75850.1"/>
    </source>
</evidence>
<evidence type="ECO:0000256" key="4">
    <source>
        <dbReference type="SAM" id="Phobius"/>
    </source>
</evidence>
<keyword evidence="4" id="KW-1133">Transmembrane helix</keyword>
<keyword evidence="3" id="KW-0902">Two-component regulatory system</keyword>
<dbReference type="GO" id="GO:0016020">
    <property type="term" value="C:membrane"/>
    <property type="evidence" value="ECO:0007669"/>
    <property type="project" value="InterPro"/>
</dbReference>
<evidence type="ECO:0000256" key="2">
    <source>
        <dbReference type="ARBA" id="ARBA00022777"/>
    </source>
</evidence>
<dbReference type="KEGG" id="stac:ABII15_32530"/>
<feature type="transmembrane region" description="Helical" evidence="4">
    <location>
        <begin position="118"/>
        <end position="137"/>
    </location>
</feature>
<gene>
    <name evidence="6" type="ORF">ABII15_32530</name>
</gene>
<dbReference type="Pfam" id="PF07730">
    <property type="entry name" value="HisKA_3"/>
    <property type="match status" value="1"/>
</dbReference>
<name>A0AAU8J795_9ACTN</name>
<dbReference type="PANTHER" id="PTHR24421">
    <property type="entry name" value="NITRATE/NITRITE SENSOR PROTEIN NARX-RELATED"/>
    <property type="match status" value="1"/>
</dbReference>
<dbReference type="RefSeq" id="WP_353947272.1">
    <property type="nucleotide sequence ID" value="NZ_CP159534.1"/>
</dbReference>
<dbReference type="InterPro" id="IPR036890">
    <property type="entry name" value="HATPase_C_sf"/>
</dbReference>
<feature type="transmembrane region" description="Helical" evidence="4">
    <location>
        <begin position="50"/>
        <end position="70"/>
    </location>
</feature>
<dbReference type="GO" id="GO:0000155">
    <property type="term" value="F:phosphorelay sensor kinase activity"/>
    <property type="evidence" value="ECO:0007669"/>
    <property type="project" value="InterPro"/>
</dbReference>
<dbReference type="InterPro" id="IPR050482">
    <property type="entry name" value="Sensor_HK_TwoCompSys"/>
</dbReference>
<feature type="transmembrane region" description="Helical" evidence="4">
    <location>
        <begin position="149"/>
        <end position="166"/>
    </location>
</feature>
<dbReference type="SUPFAM" id="SSF55874">
    <property type="entry name" value="ATPase domain of HSP90 chaperone/DNA topoisomerase II/histidine kinase"/>
    <property type="match status" value="1"/>
</dbReference>
<dbReference type="Gene3D" id="3.30.565.10">
    <property type="entry name" value="Histidine kinase-like ATPase, C-terminal domain"/>
    <property type="match status" value="1"/>
</dbReference>
<dbReference type="GO" id="GO:0046983">
    <property type="term" value="F:protein dimerization activity"/>
    <property type="evidence" value="ECO:0007669"/>
    <property type="project" value="InterPro"/>
</dbReference>
<dbReference type="InterPro" id="IPR011712">
    <property type="entry name" value="Sig_transdc_His_kin_sub3_dim/P"/>
</dbReference>
<keyword evidence="4" id="KW-0812">Transmembrane</keyword>
<dbReference type="Gene3D" id="1.20.5.1930">
    <property type="match status" value="1"/>
</dbReference>
<organism evidence="6">
    <name type="scientific">Streptomyces tabacisoli</name>
    <dbReference type="NCBI Taxonomy" id="3156398"/>
    <lineage>
        <taxon>Bacteria</taxon>
        <taxon>Bacillati</taxon>
        <taxon>Actinomycetota</taxon>
        <taxon>Actinomycetes</taxon>
        <taxon>Kitasatosporales</taxon>
        <taxon>Streptomycetaceae</taxon>
        <taxon>Streptomyces</taxon>
    </lineage>
</organism>
<protein>
    <submittedName>
        <fullName evidence="6">Sensor histidine kinase</fullName>
    </submittedName>
</protein>